<dbReference type="EMBL" id="GBXM01059022">
    <property type="protein sequence ID" value="JAH49555.1"/>
    <property type="molecule type" value="Transcribed_RNA"/>
</dbReference>
<evidence type="ECO:0000313" key="1">
    <source>
        <dbReference type="EMBL" id="JAH49555.1"/>
    </source>
</evidence>
<protein>
    <submittedName>
        <fullName evidence="1">Uncharacterized protein</fullName>
    </submittedName>
</protein>
<name>A0A0E9T9K1_ANGAN</name>
<dbReference type="EMBL" id="GBXM01055251">
    <property type="protein sequence ID" value="JAH53326.1"/>
    <property type="molecule type" value="Transcribed_RNA"/>
</dbReference>
<accession>A0A0E9T9K1</accession>
<organism evidence="1">
    <name type="scientific">Anguilla anguilla</name>
    <name type="common">European freshwater eel</name>
    <name type="synonym">Muraena anguilla</name>
    <dbReference type="NCBI Taxonomy" id="7936"/>
    <lineage>
        <taxon>Eukaryota</taxon>
        <taxon>Metazoa</taxon>
        <taxon>Chordata</taxon>
        <taxon>Craniata</taxon>
        <taxon>Vertebrata</taxon>
        <taxon>Euteleostomi</taxon>
        <taxon>Actinopterygii</taxon>
        <taxon>Neopterygii</taxon>
        <taxon>Teleostei</taxon>
        <taxon>Anguilliformes</taxon>
        <taxon>Anguillidae</taxon>
        <taxon>Anguilla</taxon>
    </lineage>
</organism>
<sequence length="34" mass="3921">MIHNDTIKTPIYLRAMYMVDRSSPMQSLCSQDSS</sequence>
<reference evidence="1" key="2">
    <citation type="journal article" date="2015" name="Fish Shellfish Immunol.">
        <title>Early steps in the European eel (Anguilla anguilla)-Vibrio vulnificus interaction in the gills: Role of the RtxA13 toxin.</title>
        <authorList>
            <person name="Callol A."/>
            <person name="Pajuelo D."/>
            <person name="Ebbesson L."/>
            <person name="Teles M."/>
            <person name="MacKenzie S."/>
            <person name="Amaro C."/>
        </authorList>
    </citation>
    <scope>NUCLEOTIDE SEQUENCE</scope>
</reference>
<reference evidence="1" key="1">
    <citation type="submission" date="2014-11" db="EMBL/GenBank/DDBJ databases">
        <authorList>
            <person name="Amaro Gonzalez C."/>
        </authorList>
    </citation>
    <scope>NUCLEOTIDE SEQUENCE</scope>
</reference>
<dbReference type="AlphaFoldDB" id="A0A0E9T9K1"/>
<proteinExistence type="predicted"/>